<comment type="caution">
    <text evidence="1">The sequence shown here is derived from an EMBL/GenBank/DDBJ whole genome shotgun (WGS) entry which is preliminary data.</text>
</comment>
<gene>
    <name evidence="1" type="ORF">D3874_11955</name>
</gene>
<dbReference type="AlphaFoldDB" id="A0A418WCF3"/>
<keyword evidence="2" id="KW-1185">Reference proteome</keyword>
<reference evidence="1 2" key="1">
    <citation type="submission" date="2018-09" db="EMBL/GenBank/DDBJ databases">
        <authorList>
            <person name="Zhu H."/>
        </authorList>
    </citation>
    <scope>NUCLEOTIDE SEQUENCE [LARGE SCALE GENOMIC DNA]</scope>
    <source>
        <strain evidence="1 2">K1W22B-8</strain>
    </source>
</reference>
<dbReference type="EMBL" id="QYUK01000011">
    <property type="protein sequence ID" value="RJF87646.1"/>
    <property type="molecule type" value="Genomic_DNA"/>
</dbReference>
<name>A0A418WCF3_9PROT</name>
<evidence type="ECO:0000313" key="1">
    <source>
        <dbReference type="EMBL" id="RJF87646.1"/>
    </source>
</evidence>
<dbReference type="Proteomes" id="UP000284605">
    <property type="component" value="Unassembled WGS sequence"/>
</dbReference>
<evidence type="ECO:0000313" key="2">
    <source>
        <dbReference type="Proteomes" id="UP000284605"/>
    </source>
</evidence>
<organism evidence="1 2">
    <name type="scientific">Oleomonas cavernae</name>
    <dbReference type="NCBI Taxonomy" id="2320859"/>
    <lineage>
        <taxon>Bacteria</taxon>
        <taxon>Pseudomonadati</taxon>
        <taxon>Pseudomonadota</taxon>
        <taxon>Alphaproteobacteria</taxon>
        <taxon>Acetobacterales</taxon>
        <taxon>Acetobacteraceae</taxon>
        <taxon>Oleomonas</taxon>
    </lineage>
</organism>
<accession>A0A418WCF3</accession>
<protein>
    <submittedName>
        <fullName evidence="1">Uncharacterized protein</fullName>
    </submittedName>
</protein>
<sequence>MEQIVQCVVDCNTRTTVIVSVVDIWPLTQQPSHFVFRNAEACVEVKIEIFESAFHRATDDFLFAVCEDV</sequence>
<proteinExistence type="predicted"/>